<dbReference type="InterPro" id="IPR021715">
    <property type="entry name" value="Slu7_dom"/>
</dbReference>
<comment type="similarity">
    <text evidence="2 7">Belongs to the SLU7 family.</text>
</comment>
<keyword evidence="5 7" id="KW-0508">mRNA splicing</keyword>
<dbReference type="Pfam" id="PF11708">
    <property type="entry name" value="Slu7"/>
    <property type="match status" value="1"/>
</dbReference>
<gene>
    <name evidence="10" type="ORF">WJX81_004076</name>
</gene>
<accession>A0AAW1RN51</accession>
<dbReference type="GO" id="GO:0030628">
    <property type="term" value="F:pre-mRNA 3'-splice site binding"/>
    <property type="evidence" value="ECO:0007669"/>
    <property type="project" value="UniProtKB-UniRule"/>
</dbReference>
<dbReference type="PANTHER" id="PTHR12942:SF2">
    <property type="entry name" value="PRE-MRNA-SPLICING FACTOR SLU7"/>
    <property type="match status" value="1"/>
</dbReference>
<feature type="compositionally biased region" description="Basic and acidic residues" evidence="8">
    <location>
        <begin position="172"/>
        <end position="188"/>
    </location>
</feature>
<evidence type="ECO:0000259" key="9">
    <source>
        <dbReference type="Pfam" id="PF11708"/>
    </source>
</evidence>
<keyword evidence="4 7" id="KW-0747">Spliceosome</keyword>
<protein>
    <recommendedName>
        <fullName evidence="7">Pre-mRNA-splicing factor SLU7</fullName>
    </recommendedName>
</protein>
<dbReference type="GO" id="GO:0005681">
    <property type="term" value="C:spliceosomal complex"/>
    <property type="evidence" value="ECO:0007669"/>
    <property type="project" value="UniProtKB-UniRule"/>
</dbReference>
<keyword evidence="3 7" id="KW-0507">mRNA processing</keyword>
<dbReference type="EMBL" id="JALJOU010000029">
    <property type="protein sequence ID" value="KAK9835182.1"/>
    <property type="molecule type" value="Genomic_DNA"/>
</dbReference>
<keyword evidence="6 7" id="KW-0539">Nucleus</keyword>
<evidence type="ECO:0000256" key="8">
    <source>
        <dbReference type="SAM" id="MobiDB-lite"/>
    </source>
</evidence>
<evidence type="ECO:0000256" key="6">
    <source>
        <dbReference type="ARBA" id="ARBA00023242"/>
    </source>
</evidence>
<name>A0AAW1RN51_9CHLO</name>
<dbReference type="InterPro" id="IPR039974">
    <property type="entry name" value="Splicing_factor_SLU7"/>
</dbReference>
<evidence type="ECO:0000256" key="3">
    <source>
        <dbReference type="ARBA" id="ARBA00022664"/>
    </source>
</evidence>
<comment type="subcellular location">
    <subcellularLocation>
        <location evidence="1 7">Nucleus</location>
    </subcellularLocation>
</comment>
<dbReference type="GO" id="GO:0000398">
    <property type="term" value="P:mRNA splicing, via spliceosome"/>
    <property type="evidence" value="ECO:0007669"/>
    <property type="project" value="UniProtKB-UniRule"/>
</dbReference>
<comment type="function">
    <text evidence="7">Involved in pre-mRNA splicing.</text>
</comment>
<evidence type="ECO:0000313" key="11">
    <source>
        <dbReference type="Proteomes" id="UP001445335"/>
    </source>
</evidence>
<feature type="region of interest" description="Disordered" evidence="8">
    <location>
        <begin position="438"/>
        <end position="463"/>
    </location>
</feature>
<proteinExistence type="inferred from homology"/>
<organism evidence="10 11">
    <name type="scientific">Elliptochloris bilobata</name>
    <dbReference type="NCBI Taxonomy" id="381761"/>
    <lineage>
        <taxon>Eukaryota</taxon>
        <taxon>Viridiplantae</taxon>
        <taxon>Chlorophyta</taxon>
        <taxon>core chlorophytes</taxon>
        <taxon>Trebouxiophyceae</taxon>
        <taxon>Trebouxiophyceae incertae sedis</taxon>
        <taxon>Elliptochloris clade</taxon>
        <taxon>Elliptochloris</taxon>
    </lineage>
</organism>
<evidence type="ECO:0000256" key="5">
    <source>
        <dbReference type="ARBA" id="ARBA00023187"/>
    </source>
</evidence>
<dbReference type="PANTHER" id="PTHR12942">
    <property type="entry name" value="STEP II SPLICING FACTOR SLU7"/>
    <property type="match status" value="1"/>
</dbReference>
<sequence>MASSSTLMSHEDFRRAKELEEARKAGIAPAAVDEEGKEINPHIPQYMSSAPWYLNNSQPSLKHQKDWRTHAKDEVGKFYDRGVKVFQAKKYRKGACENCGALSHKTKDCVERPRSKGARWTSKHIAADEKVEDIQLKTYEARRDRWNGYDAGEYSRVVDMYEKVEDAKREMRKKQELDERFKTGKDGAVDSDEDSDVEDEDKIRDVEEGGFAKLEKRVRTTGGGSSGTVRNLRIREDTAKYLLNLDPNSAHYDPKSRSMREDPLPYKDASQKTFVGDNVVRRTGDYFEWERLAVHAYTAHDKGQDIHVQASPSQAEALFRQFKAKKEVLVGKSKESVVATYGSAAQPADEAALLLGQTEAYVEYDARGRLLRGDASTARSRYEEDAYPGNHTSVWGSWWQDGRWGFACCHQTARNSYCTGAAGEAAAMEAALQMAANLESRTRQADREAEDGAAAPPAKPKADVWGTDVAEDLGLDDARLAAALRAQEAADAVPLEADERKRAYNSVSGGAEVTAEEMEAYRLKKARMEDPLAALYGTGTSGYNLV</sequence>
<dbReference type="Proteomes" id="UP001445335">
    <property type="component" value="Unassembled WGS sequence"/>
</dbReference>
<reference evidence="10 11" key="1">
    <citation type="journal article" date="2024" name="Nat. Commun.">
        <title>Phylogenomics reveals the evolutionary origins of lichenization in chlorophyte algae.</title>
        <authorList>
            <person name="Puginier C."/>
            <person name="Libourel C."/>
            <person name="Otte J."/>
            <person name="Skaloud P."/>
            <person name="Haon M."/>
            <person name="Grisel S."/>
            <person name="Petersen M."/>
            <person name="Berrin J.G."/>
            <person name="Delaux P.M."/>
            <person name="Dal Grande F."/>
            <person name="Keller J."/>
        </authorList>
    </citation>
    <scope>NUCLEOTIDE SEQUENCE [LARGE SCALE GENOMIC DNA]</scope>
    <source>
        <strain evidence="10 11">SAG 245.80</strain>
    </source>
</reference>
<keyword evidence="11" id="KW-1185">Reference proteome</keyword>
<comment type="subunit">
    <text evidence="7">Associated with the spliceosome.</text>
</comment>
<dbReference type="AlphaFoldDB" id="A0AAW1RN51"/>
<evidence type="ECO:0000256" key="1">
    <source>
        <dbReference type="ARBA" id="ARBA00004123"/>
    </source>
</evidence>
<feature type="compositionally biased region" description="Acidic residues" evidence="8">
    <location>
        <begin position="189"/>
        <end position="200"/>
    </location>
</feature>
<feature type="domain" description="Pre-mRNA-splicing factor SLU7" evidence="9">
    <location>
        <begin position="138"/>
        <end position="397"/>
    </location>
</feature>
<feature type="region of interest" description="Disordered" evidence="8">
    <location>
        <begin position="20"/>
        <end position="43"/>
    </location>
</feature>
<evidence type="ECO:0000256" key="4">
    <source>
        <dbReference type="ARBA" id="ARBA00022728"/>
    </source>
</evidence>
<comment type="caution">
    <text evidence="10">The sequence shown here is derived from an EMBL/GenBank/DDBJ whole genome shotgun (WGS) entry which is preliminary data.</text>
</comment>
<evidence type="ECO:0000256" key="7">
    <source>
        <dbReference type="RuleBase" id="RU367071"/>
    </source>
</evidence>
<feature type="region of interest" description="Disordered" evidence="8">
    <location>
        <begin position="172"/>
        <end position="202"/>
    </location>
</feature>
<evidence type="ECO:0000313" key="10">
    <source>
        <dbReference type="EMBL" id="KAK9835182.1"/>
    </source>
</evidence>
<evidence type="ECO:0000256" key="2">
    <source>
        <dbReference type="ARBA" id="ARBA00007203"/>
    </source>
</evidence>